<feature type="transmembrane region" description="Helical" evidence="1">
    <location>
        <begin position="7"/>
        <end position="29"/>
    </location>
</feature>
<evidence type="ECO:0000313" key="2">
    <source>
        <dbReference type="EMBL" id="MFC6904142.1"/>
    </source>
</evidence>
<gene>
    <name evidence="2" type="ORF">ACFQGH_02885</name>
</gene>
<dbReference type="InterPro" id="IPR046739">
    <property type="entry name" value="DUF6789"/>
</dbReference>
<keyword evidence="1" id="KW-0472">Membrane</keyword>
<feature type="transmembrane region" description="Helical" evidence="1">
    <location>
        <begin position="49"/>
        <end position="70"/>
    </location>
</feature>
<evidence type="ECO:0000256" key="1">
    <source>
        <dbReference type="SAM" id="Phobius"/>
    </source>
</evidence>
<feature type="transmembrane region" description="Helical" evidence="1">
    <location>
        <begin position="82"/>
        <end position="110"/>
    </location>
</feature>
<dbReference type="EMBL" id="JBHSXQ010000001">
    <property type="protein sequence ID" value="MFC6904142.1"/>
    <property type="molecule type" value="Genomic_DNA"/>
</dbReference>
<sequence>MDDTISAIGAGTAGTIVIVLVLGLTEMTVGFGLHVFETLSTLFGSESPVPGLILFFAGGTLMWPMLYISLGQFLPGTGPTRGMALAAILWVGFAPGFAGGVTGALAPAFIEDGMGLVIYLIVTLIAHLVYGAILGGGYRKLGGSELSSSAAV</sequence>
<name>A0ABD5UYE7_9EURY</name>
<organism evidence="2 3">
    <name type="scientific">Halalkalicoccus tibetensis</name>
    <dbReference type="NCBI Taxonomy" id="175632"/>
    <lineage>
        <taxon>Archaea</taxon>
        <taxon>Methanobacteriati</taxon>
        <taxon>Methanobacteriota</taxon>
        <taxon>Stenosarchaea group</taxon>
        <taxon>Halobacteria</taxon>
        <taxon>Halobacteriales</taxon>
        <taxon>Halococcaceae</taxon>
        <taxon>Halalkalicoccus</taxon>
    </lineage>
</organism>
<dbReference type="Pfam" id="PF20587">
    <property type="entry name" value="DUF6789"/>
    <property type="match status" value="1"/>
</dbReference>
<proteinExistence type="predicted"/>
<reference evidence="2 3" key="1">
    <citation type="journal article" date="2019" name="Int. J. Syst. Evol. Microbiol.">
        <title>The Global Catalogue of Microorganisms (GCM) 10K type strain sequencing project: providing services to taxonomists for standard genome sequencing and annotation.</title>
        <authorList>
            <consortium name="The Broad Institute Genomics Platform"/>
            <consortium name="The Broad Institute Genome Sequencing Center for Infectious Disease"/>
            <person name="Wu L."/>
            <person name="Ma J."/>
        </authorList>
    </citation>
    <scope>NUCLEOTIDE SEQUENCE [LARGE SCALE GENOMIC DNA]</scope>
    <source>
        <strain evidence="2 3">CGMCC 1.3240</strain>
    </source>
</reference>
<feature type="transmembrane region" description="Helical" evidence="1">
    <location>
        <begin position="116"/>
        <end position="138"/>
    </location>
</feature>
<keyword evidence="1" id="KW-1133">Transmembrane helix</keyword>
<dbReference type="AlphaFoldDB" id="A0ABD5UYE7"/>
<accession>A0ABD5UYE7</accession>
<keyword evidence="3" id="KW-1185">Reference proteome</keyword>
<dbReference type="Proteomes" id="UP001596312">
    <property type="component" value="Unassembled WGS sequence"/>
</dbReference>
<keyword evidence="1" id="KW-0812">Transmembrane</keyword>
<evidence type="ECO:0000313" key="3">
    <source>
        <dbReference type="Proteomes" id="UP001596312"/>
    </source>
</evidence>
<protein>
    <submittedName>
        <fullName evidence="2">DUF6789 family protein</fullName>
    </submittedName>
</protein>
<comment type="caution">
    <text evidence="2">The sequence shown here is derived from an EMBL/GenBank/DDBJ whole genome shotgun (WGS) entry which is preliminary data.</text>
</comment>
<dbReference type="RefSeq" id="WP_340602653.1">
    <property type="nucleotide sequence ID" value="NZ_JBBMXV010000001.1"/>
</dbReference>